<protein>
    <submittedName>
        <fullName evidence="1">Uncharacterized protein</fullName>
    </submittedName>
</protein>
<dbReference type="AlphaFoldDB" id="A0A8B0SVB4"/>
<keyword evidence="1" id="KW-0614">Plasmid</keyword>
<geneLocation type="plasmid" evidence="1">
    <name>p17-15-vir-like</name>
</geneLocation>
<evidence type="ECO:0000313" key="1">
    <source>
        <dbReference type="EMBL" id="QTX14981.1"/>
    </source>
</evidence>
<proteinExistence type="predicted"/>
<dbReference type="EMBL" id="MN956836">
    <property type="protein sequence ID" value="QTX14981.1"/>
    <property type="molecule type" value="Genomic_DNA"/>
</dbReference>
<sequence length="37" mass="4405">MVKVSIADAVSRYFFHQKGSRHPRFRLLSLREEWSAV</sequence>
<name>A0A8B0SVB4_KLEPN</name>
<accession>A0A8B0SVB4</accession>
<reference evidence="1" key="1">
    <citation type="submission" date="2020-01" db="EMBL/GenBank/DDBJ databases">
        <authorList>
            <person name="Qin S."/>
        </authorList>
    </citation>
    <scope>NUCLEOTIDE SEQUENCE</scope>
    <source>
        <strain evidence="1">CVir17-16-YZ6g</strain>
        <plasmid evidence="1">p17-15-vir-like</plasmid>
    </source>
</reference>
<organism evidence="1">
    <name type="scientific">Klebsiella pneumoniae</name>
    <dbReference type="NCBI Taxonomy" id="573"/>
    <lineage>
        <taxon>Bacteria</taxon>
        <taxon>Pseudomonadati</taxon>
        <taxon>Pseudomonadota</taxon>
        <taxon>Gammaproteobacteria</taxon>
        <taxon>Enterobacterales</taxon>
        <taxon>Enterobacteriaceae</taxon>
        <taxon>Klebsiella/Raoultella group</taxon>
        <taxon>Klebsiella</taxon>
        <taxon>Klebsiella pneumoniae complex</taxon>
    </lineage>
</organism>